<name>A0A1D1UMP7_RAMVA</name>
<evidence type="ECO:0000313" key="1">
    <source>
        <dbReference type="EMBL" id="GAU88537.1"/>
    </source>
</evidence>
<reference evidence="1 2" key="1">
    <citation type="journal article" date="2016" name="Nat. Commun.">
        <title>Extremotolerant tardigrade genome and improved radiotolerance of human cultured cells by tardigrade-unique protein.</title>
        <authorList>
            <person name="Hashimoto T."/>
            <person name="Horikawa D.D."/>
            <person name="Saito Y."/>
            <person name="Kuwahara H."/>
            <person name="Kozuka-Hata H."/>
            <person name="Shin-I T."/>
            <person name="Minakuchi Y."/>
            <person name="Ohishi K."/>
            <person name="Motoyama A."/>
            <person name="Aizu T."/>
            <person name="Enomoto A."/>
            <person name="Kondo K."/>
            <person name="Tanaka S."/>
            <person name="Hara Y."/>
            <person name="Koshikawa S."/>
            <person name="Sagara H."/>
            <person name="Miura T."/>
            <person name="Yokobori S."/>
            <person name="Miyagawa K."/>
            <person name="Suzuki Y."/>
            <person name="Kubo T."/>
            <person name="Oyama M."/>
            <person name="Kohara Y."/>
            <person name="Fujiyama A."/>
            <person name="Arakawa K."/>
            <person name="Katayama T."/>
            <person name="Toyoda A."/>
            <person name="Kunieda T."/>
        </authorList>
    </citation>
    <scope>NUCLEOTIDE SEQUENCE [LARGE SCALE GENOMIC DNA]</scope>
    <source>
        <strain evidence="1 2">YOKOZUNA-1</strain>
    </source>
</reference>
<organism evidence="1 2">
    <name type="scientific">Ramazzottius varieornatus</name>
    <name type="common">Water bear</name>
    <name type="synonym">Tardigrade</name>
    <dbReference type="NCBI Taxonomy" id="947166"/>
    <lineage>
        <taxon>Eukaryota</taxon>
        <taxon>Metazoa</taxon>
        <taxon>Ecdysozoa</taxon>
        <taxon>Tardigrada</taxon>
        <taxon>Eutardigrada</taxon>
        <taxon>Parachela</taxon>
        <taxon>Hypsibioidea</taxon>
        <taxon>Ramazzottiidae</taxon>
        <taxon>Ramazzottius</taxon>
    </lineage>
</organism>
<proteinExistence type="predicted"/>
<dbReference type="AlphaFoldDB" id="A0A1D1UMP7"/>
<gene>
    <name evidence="1" type="primary">RvY_01220-1</name>
    <name evidence="1" type="synonym">RvY_01220.1</name>
    <name evidence="1" type="ORF">RvY_01220</name>
</gene>
<accession>A0A1D1UMP7</accession>
<evidence type="ECO:0000313" key="2">
    <source>
        <dbReference type="Proteomes" id="UP000186922"/>
    </source>
</evidence>
<keyword evidence="2" id="KW-1185">Reference proteome</keyword>
<protein>
    <submittedName>
        <fullName evidence="1">Uncharacterized protein</fullName>
    </submittedName>
</protein>
<sequence length="133" mass="15308">MPVCAQFTGKFDTLRTIVLFVYTISPFYSHPSFSFWSFGSGSFCLYVPRSSHQSNTNDQRSAKPQHAGNFFLRFRLLLVKFGVSSLRARHVHGIRLEENWSTGDSLIYRSRAWDKFCSHQCGQKKIKTTSSPF</sequence>
<comment type="caution">
    <text evidence="1">The sequence shown here is derived from an EMBL/GenBank/DDBJ whole genome shotgun (WGS) entry which is preliminary data.</text>
</comment>
<dbReference type="Proteomes" id="UP000186922">
    <property type="component" value="Unassembled WGS sequence"/>
</dbReference>
<dbReference type="EMBL" id="BDGG01000001">
    <property type="protein sequence ID" value="GAU88537.1"/>
    <property type="molecule type" value="Genomic_DNA"/>
</dbReference>